<evidence type="ECO:0000313" key="3">
    <source>
        <dbReference type="Proteomes" id="UP000298030"/>
    </source>
</evidence>
<dbReference type="Proteomes" id="UP000298030">
    <property type="component" value="Unassembled WGS sequence"/>
</dbReference>
<reference evidence="2 3" key="1">
    <citation type="journal article" date="2019" name="Nat. Ecol. Evol.">
        <title>Megaphylogeny resolves global patterns of mushroom evolution.</title>
        <authorList>
            <person name="Varga T."/>
            <person name="Krizsan K."/>
            <person name="Foldi C."/>
            <person name="Dima B."/>
            <person name="Sanchez-Garcia M."/>
            <person name="Sanchez-Ramirez S."/>
            <person name="Szollosi G.J."/>
            <person name="Szarkandi J.G."/>
            <person name="Papp V."/>
            <person name="Albert L."/>
            <person name="Andreopoulos W."/>
            <person name="Angelini C."/>
            <person name="Antonin V."/>
            <person name="Barry K.W."/>
            <person name="Bougher N.L."/>
            <person name="Buchanan P."/>
            <person name="Buyck B."/>
            <person name="Bense V."/>
            <person name="Catcheside P."/>
            <person name="Chovatia M."/>
            <person name="Cooper J."/>
            <person name="Damon W."/>
            <person name="Desjardin D."/>
            <person name="Finy P."/>
            <person name="Geml J."/>
            <person name="Haridas S."/>
            <person name="Hughes K."/>
            <person name="Justo A."/>
            <person name="Karasinski D."/>
            <person name="Kautmanova I."/>
            <person name="Kiss B."/>
            <person name="Kocsube S."/>
            <person name="Kotiranta H."/>
            <person name="LaButti K.M."/>
            <person name="Lechner B.E."/>
            <person name="Liimatainen K."/>
            <person name="Lipzen A."/>
            <person name="Lukacs Z."/>
            <person name="Mihaltcheva S."/>
            <person name="Morgado L.N."/>
            <person name="Niskanen T."/>
            <person name="Noordeloos M.E."/>
            <person name="Ohm R.A."/>
            <person name="Ortiz-Santana B."/>
            <person name="Ovrebo C."/>
            <person name="Racz N."/>
            <person name="Riley R."/>
            <person name="Savchenko A."/>
            <person name="Shiryaev A."/>
            <person name="Soop K."/>
            <person name="Spirin V."/>
            <person name="Szebenyi C."/>
            <person name="Tomsovsky M."/>
            <person name="Tulloss R.E."/>
            <person name="Uehling J."/>
            <person name="Grigoriev I.V."/>
            <person name="Vagvolgyi C."/>
            <person name="Papp T."/>
            <person name="Martin F.M."/>
            <person name="Miettinen O."/>
            <person name="Hibbett D.S."/>
            <person name="Nagy L.G."/>
        </authorList>
    </citation>
    <scope>NUCLEOTIDE SEQUENCE [LARGE SCALE GENOMIC DNA]</scope>
    <source>
        <strain evidence="2 3">FP101781</strain>
    </source>
</reference>
<sequence length="291" mass="32971">MYRNSRLILVDTPGFDNEEARDRSVIAKIKIWLHKSFPAGKPRGGVIYMRDSKTPASGTSTLWESQIVSSLKSVMRSELCFVVTKAEEFPEQRRTEVQEWLSHRWGSLMPHPPEVYRTEAQNHIRVCAGGQGTPLECDHNVWAPVEYLLGRSEKQILYNDVVLLVTGLTGSGKSTFVNGLWKEPSRRQMRVGESDSLLPCTMQLDYVIIDLQKTPGYNKDYRLVLVDTPGFGNPDKPLNRILNEVFPRRQVSRRHRLPPRCNPGSVPTGPRDSTFRSISSKGGPEPSCRDH</sequence>
<comment type="caution">
    <text evidence="2">The sequence shown here is derived from an EMBL/GenBank/DDBJ whole genome shotgun (WGS) entry which is preliminary data.</text>
</comment>
<dbReference type="SUPFAM" id="SSF52540">
    <property type="entry name" value="P-loop containing nucleoside triphosphate hydrolases"/>
    <property type="match status" value="1"/>
</dbReference>
<protein>
    <submittedName>
        <fullName evidence="2">Uncharacterized protein</fullName>
    </submittedName>
</protein>
<evidence type="ECO:0000256" key="1">
    <source>
        <dbReference type="SAM" id="MobiDB-lite"/>
    </source>
</evidence>
<feature type="region of interest" description="Disordered" evidence="1">
    <location>
        <begin position="252"/>
        <end position="291"/>
    </location>
</feature>
<dbReference type="AlphaFoldDB" id="A0A4Y7SBR7"/>
<evidence type="ECO:0000313" key="2">
    <source>
        <dbReference type="EMBL" id="TEB18246.1"/>
    </source>
</evidence>
<name>A0A4Y7SBR7_COPMI</name>
<dbReference type="Gene3D" id="3.40.50.300">
    <property type="entry name" value="P-loop containing nucleotide triphosphate hydrolases"/>
    <property type="match status" value="2"/>
</dbReference>
<proteinExistence type="predicted"/>
<organism evidence="2 3">
    <name type="scientific">Coprinellus micaceus</name>
    <name type="common">Glistening ink-cap mushroom</name>
    <name type="synonym">Coprinus micaceus</name>
    <dbReference type="NCBI Taxonomy" id="71717"/>
    <lineage>
        <taxon>Eukaryota</taxon>
        <taxon>Fungi</taxon>
        <taxon>Dikarya</taxon>
        <taxon>Basidiomycota</taxon>
        <taxon>Agaricomycotina</taxon>
        <taxon>Agaricomycetes</taxon>
        <taxon>Agaricomycetidae</taxon>
        <taxon>Agaricales</taxon>
        <taxon>Agaricineae</taxon>
        <taxon>Psathyrellaceae</taxon>
        <taxon>Coprinellus</taxon>
    </lineage>
</organism>
<accession>A0A4Y7SBR7</accession>
<dbReference type="OrthoDB" id="8954335at2759"/>
<dbReference type="CDD" id="cd00882">
    <property type="entry name" value="Ras_like_GTPase"/>
    <property type="match status" value="1"/>
</dbReference>
<dbReference type="STRING" id="71717.A0A4Y7SBR7"/>
<gene>
    <name evidence="2" type="ORF">FA13DRAFT_1746232</name>
</gene>
<keyword evidence="3" id="KW-1185">Reference proteome</keyword>
<dbReference type="EMBL" id="QPFP01000275">
    <property type="protein sequence ID" value="TEB18246.1"/>
    <property type="molecule type" value="Genomic_DNA"/>
</dbReference>
<dbReference type="InterPro" id="IPR027417">
    <property type="entry name" value="P-loop_NTPase"/>
</dbReference>